<dbReference type="EMBL" id="UINC01165428">
    <property type="protein sequence ID" value="SVD66813.1"/>
    <property type="molecule type" value="Genomic_DNA"/>
</dbReference>
<keyword evidence="1" id="KW-0472">Membrane</keyword>
<feature type="transmembrane region" description="Helical" evidence="1">
    <location>
        <begin position="20"/>
        <end position="47"/>
    </location>
</feature>
<protein>
    <submittedName>
        <fullName evidence="2">Uncharacterized protein</fullName>
    </submittedName>
</protein>
<keyword evidence="1" id="KW-1133">Transmembrane helix</keyword>
<organism evidence="2">
    <name type="scientific">marine metagenome</name>
    <dbReference type="NCBI Taxonomy" id="408172"/>
    <lineage>
        <taxon>unclassified sequences</taxon>
        <taxon>metagenomes</taxon>
        <taxon>ecological metagenomes</taxon>
    </lineage>
</organism>
<gene>
    <name evidence="2" type="ORF">METZ01_LOCUS419667</name>
</gene>
<name>A0A382X781_9ZZZZ</name>
<dbReference type="AlphaFoldDB" id="A0A382X781"/>
<reference evidence="2" key="1">
    <citation type="submission" date="2018-05" db="EMBL/GenBank/DDBJ databases">
        <authorList>
            <person name="Lanie J.A."/>
            <person name="Ng W.-L."/>
            <person name="Kazmierczak K.M."/>
            <person name="Andrzejewski T.M."/>
            <person name="Davidsen T.M."/>
            <person name="Wayne K.J."/>
            <person name="Tettelin H."/>
            <person name="Glass J.I."/>
            <person name="Rusch D."/>
            <person name="Podicherti R."/>
            <person name="Tsui H.-C.T."/>
            <person name="Winkler M.E."/>
        </authorList>
    </citation>
    <scope>NUCLEOTIDE SEQUENCE</scope>
</reference>
<sequence>LIKFATYKKFDFNKNKLQIISNYISILTFISCLLFLIYGFVIFIYSLRKNTN</sequence>
<accession>A0A382X781</accession>
<evidence type="ECO:0000256" key="1">
    <source>
        <dbReference type="SAM" id="Phobius"/>
    </source>
</evidence>
<keyword evidence="1" id="KW-0812">Transmembrane</keyword>
<proteinExistence type="predicted"/>
<evidence type="ECO:0000313" key="2">
    <source>
        <dbReference type="EMBL" id="SVD66813.1"/>
    </source>
</evidence>
<feature type="non-terminal residue" evidence="2">
    <location>
        <position position="1"/>
    </location>
</feature>